<organism evidence="1">
    <name type="scientific">Cryptomonas curvata</name>
    <dbReference type="NCBI Taxonomy" id="233186"/>
    <lineage>
        <taxon>Eukaryota</taxon>
        <taxon>Cryptophyceae</taxon>
        <taxon>Cryptomonadales</taxon>
        <taxon>Cryptomonadaceae</taxon>
        <taxon>Cryptomonas</taxon>
    </lineage>
</organism>
<dbReference type="AlphaFoldDB" id="A0A7S0QTI9"/>
<reference evidence="1" key="1">
    <citation type="submission" date="2021-01" db="EMBL/GenBank/DDBJ databases">
        <authorList>
            <person name="Corre E."/>
            <person name="Pelletier E."/>
            <person name="Niang G."/>
            <person name="Scheremetjew M."/>
            <person name="Finn R."/>
            <person name="Kale V."/>
            <person name="Holt S."/>
            <person name="Cochrane G."/>
            <person name="Meng A."/>
            <person name="Brown T."/>
            <person name="Cohen L."/>
        </authorList>
    </citation>
    <scope>NUCLEOTIDE SEQUENCE</scope>
    <source>
        <strain evidence="1">CCAP979/52</strain>
    </source>
</reference>
<evidence type="ECO:0000313" key="1">
    <source>
        <dbReference type="EMBL" id="CAD8648735.1"/>
    </source>
</evidence>
<name>A0A7S0QTI9_9CRYP</name>
<protein>
    <submittedName>
        <fullName evidence="1">Uncharacterized protein</fullName>
    </submittedName>
</protein>
<dbReference type="EMBL" id="HBEZ01046656">
    <property type="protein sequence ID" value="CAD8648735.1"/>
    <property type="molecule type" value="Transcribed_RNA"/>
</dbReference>
<proteinExistence type="predicted"/>
<accession>A0A7S0QTI9</accession>
<gene>
    <name evidence="1" type="ORF">CCUR1050_LOCUS25720</name>
</gene>
<sequence>MTAQVFNQHSHIAMTATMFKEHTPKETVLAQTGGNDHDFQNFFAQTQPETSEMSTQTEPSVESLGINVQNMRARVGFEEGQEHIGVQCEMGQTEQNDVKSSEIESYANNMWQDLQQATDQDCFMKRQEPTNISEAKTNNGLDSEDQMHHFIGSVETDVNDVLQAQHKQQYSEMDVHTAETIIKYAVVAYGQRSRNANKERRYEHEGGLQERDLGNSITEQELESLSDQMTIYLDTVLPRYVSTQATESESRSATHQSLLTLYFDAARDCEVSNEMLDEQGVAIGNSGGKLR</sequence>